<accession>A0A4U0FD67</accession>
<dbReference type="EMBL" id="SUPK01000003">
    <property type="protein sequence ID" value="TJY42710.1"/>
    <property type="molecule type" value="Genomic_DNA"/>
</dbReference>
<dbReference type="Proteomes" id="UP000309673">
    <property type="component" value="Unassembled WGS sequence"/>
</dbReference>
<keyword evidence="5" id="KW-1185">Reference proteome</keyword>
<comment type="caution">
    <text evidence="4">The sequence shown here is derived from an EMBL/GenBank/DDBJ whole genome shotgun (WGS) entry which is preliminary data.</text>
</comment>
<organism evidence="4 5">
    <name type="scientific">Cohnella pontilimi</name>
    <dbReference type="NCBI Taxonomy" id="2564100"/>
    <lineage>
        <taxon>Bacteria</taxon>
        <taxon>Bacillati</taxon>
        <taxon>Bacillota</taxon>
        <taxon>Bacilli</taxon>
        <taxon>Bacillales</taxon>
        <taxon>Paenibacillaceae</taxon>
        <taxon>Cohnella</taxon>
    </lineage>
</organism>
<dbReference type="Pfam" id="PF00583">
    <property type="entry name" value="Acetyltransf_1"/>
    <property type="match status" value="1"/>
</dbReference>
<gene>
    <name evidence="4" type="ORF">E5161_07650</name>
</gene>
<protein>
    <submittedName>
        <fullName evidence="4">GNAT family N-acetyltransferase</fullName>
    </submittedName>
</protein>
<dbReference type="InterPro" id="IPR016181">
    <property type="entry name" value="Acyl_CoA_acyltransferase"/>
</dbReference>
<dbReference type="PANTHER" id="PTHR43877:SF1">
    <property type="entry name" value="ACETYLTRANSFERASE"/>
    <property type="match status" value="1"/>
</dbReference>
<dbReference type="PANTHER" id="PTHR43877">
    <property type="entry name" value="AMINOALKYLPHOSPHONATE N-ACETYLTRANSFERASE-RELATED-RELATED"/>
    <property type="match status" value="1"/>
</dbReference>
<dbReference type="AlphaFoldDB" id="A0A4U0FD67"/>
<keyword evidence="2" id="KW-0012">Acyltransferase</keyword>
<dbReference type="OrthoDB" id="9796381at2"/>
<name>A0A4U0FD67_9BACL</name>
<dbReference type="Gene3D" id="3.40.630.30">
    <property type="match status" value="1"/>
</dbReference>
<dbReference type="GO" id="GO:0016747">
    <property type="term" value="F:acyltransferase activity, transferring groups other than amino-acyl groups"/>
    <property type="evidence" value="ECO:0007669"/>
    <property type="project" value="InterPro"/>
</dbReference>
<dbReference type="PROSITE" id="PS51186">
    <property type="entry name" value="GNAT"/>
    <property type="match status" value="1"/>
</dbReference>
<evidence type="ECO:0000313" key="4">
    <source>
        <dbReference type="EMBL" id="TJY42710.1"/>
    </source>
</evidence>
<dbReference type="RefSeq" id="WP_136777129.1">
    <property type="nucleotide sequence ID" value="NZ_SUPK01000003.1"/>
</dbReference>
<feature type="domain" description="N-acetyltransferase" evidence="3">
    <location>
        <begin position="1"/>
        <end position="167"/>
    </location>
</feature>
<dbReference type="InterPro" id="IPR050832">
    <property type="entry name" value="Bact_Acetyltransf"/>
</dbReference>
<evidence type="ECO:0000256" key="1">
    <source>
        <dbReference type="ARBA" id="ARBA00022679"/>
    </source>
</evidence>
<evidence type="ECO:0000256" key="2">
    <source>
        <dbReference type="ARBA" id="ARBA00023315"/>
    </source>
</evidence>
<keyword evidence="1 4" id="KW-0808">Transferase</keyword>
<proteinExistence type="predicted"/>
<reference evidence="4 5" key="1">
    <citation type="submission" date="2019-04" db="EMBL/GenBank/DDBJ databases">
        <title>Cohnella sp. nov., isolated from soil.</title>
        <authorList>
            <person name="Kim W."/>
        </authorList>
    </citation>
    <scope>NUCLEOTIDE SEQUENCE [LARGE SCALE GENOMIC DNA]</scope>
    <source>
        <strain evidence="4 5">CAU 1483</strain>
    </source>
</reference>
<sequence>MRIEQASKDDLPAVADVFKACVRDMLDRGIDQWDESYPNPEISRQDCADGSLFVARNDQGGVMGCLTMDENQAAEYAEVPWRHEGKVLMLHRLAVHPDYQRQGAARELMAFAEMYGRDRGYDAIRLDAYSGNHRAIPFYPKIGYEKRGEVHFTRREKPYYCFEKSLH</sequence>
<evidence type="ECO:0000259" key="3">
    <source>
        <dbReference type="PROSITE" id="PS51186"/>
    </source>
</evidence>
<dbReference type="CDD" id="cd04301">
    <property type="entry name" value="NAT_SF"/>
    <property type="match status" value="1"/>
</dbReference>
<evidence type="ECO:0000313" key="5">
    <source>
        <dbReference type="Proteomes" id="UP000309673"/>
    </source>
</evidence>
<dbReference type="InterPro" id="IPR000182">
    <property type="entry name" value="GNAT_dom"/>
</dbReference>
<dbReference type="SUPFAM" id="SSF55729">
    <property type="entry name" value="Acyl-CoA N-acyltransferases (Nat)"/>
    <property type="match status" value="1"/>
</dbReference>